<dbReference type="HOGENOM" id="CLU_287068_0_0_1"/>
<dbReference type="PANTHER" id="PTHR42893">
    <property type="entry name" value="PROTEIN DETOXIFICATION 44, CHLOROPLASTIC-RELATED"/>
    <property type="match status" value="1"/>
</dbReference>
<dbReference type="PROSITE" id="PS51375">
    <property type="entry name" value="PPR"/>
    <property type="match status" value="4"/>
</dbReference>
<feature type="transmembrane region" description="Helical" evidence="9">
    <location>
        <begin position="917"/>
        <end position="939"/>
    </location>
</feature>
<dbReference type="InterPro" id="IPR002528">
    <property type="entry name" value="MATE_fam"/>
</dbReference>
<comment type="subcellular location">
    <subcellularLocation>
        <location evidence="1">Membrane</location>
        <topology evidence="1">Multi-pass membrane protein</topology>
    </subcellularLocation>
</comment>
<dbReference type="FunFam" id="1.25.40.10:FF:000712">
    <property type="entry name" value="Os07g0670000 protein"/>
    <property type="match status" value="1"/>
</dbReference>
<keyword evidence="4" id="KW-0677">Repeat</keyword>
<comment type="caution">
    <text evidence="9">Lacks conserved residue(s) required for the propagation of feature annotation.</text>
</comment>
<keyword evidence="3 9" id="KW-0812">Transmembrane</keyword>
<evidence type="ECO:0000313" key="11">
    <source>
        <dbReference type="Proteomes" id="UP000032180"/>
    </source>
</evidence>
<evidence type="ECO:0000256" key="6">
    <source>
        <dbReference type="ARBA" id="ARBA00022989"/>
    </source>
</evidence>
<organism evidence="10 11">
    <name type="scientific">Leersia perrieri</name>
    <dbReference type="NCBI Taxonomy" id="77586"/>
    <lineage>
        <taxon>Eukaryota</taxon>
        <taxon>Viridiplantae</taxon>
        <taxon>Streptophyta</taxon>
        <taxon>Embryophyta</taxon>
        <taxon>Tracheophyta</taxon>
        <taxon>Spermatophyta</taxon>
        <taxon>Magnoliopsida</taxon>
        <taxon>Liliopsida</taxon>
        <taxon>Poales</taxon>
        <taxon>Poaceae</taxon>
        <taxon>BOP clade</taxon>
        <taxon>Oryzoideae</taxon>
        <taxon>Oryzeae</taxon>
        <taxon>Oryzinae</taxon>
        <taxon>Leersia</taxon>
    </lineage>
</organism>
<dbReference type="eggNOG" id="KOG4197">
    <property type="taxonomic scope" value="Eukaryota"/>
</dbReference>
<feature type="transmembrane region" description="Helical" evidence="9">
    <location>
        <begin position="1119"/>
        <end position="1142"/>
    </location>
</feature>
<dbReference type="Pfam" id="PF01535">
    <property type="entry name" value="PPR"/>
    <property type="match status" value="3"/>
</dbReference>
<evidence type="ECO:0000256" key="2">
    <source>
        <dbReference type="ARBA" id="ARBA00010199"/>
    </source>
</evidence>
<keyword evidence="11" id="KW-1185">Reference proteome</keyword>
<dbReference type="Gramene" id="LPERR02G31920.6">
    <property type="protein sequence ID" value="LPERR02G31920.6"/>
    <property type="gene ID" value="LPERR02G31920"/>
</dbReference>
<dbReference type="EnsemblPlants" id="LPERR02G31920.6">
    <property type="protein sequence ID" value="LPERR02G31920.6"/>
    <property type="gene ID" value="LPERR02G31920"/>
</dbReference>
<evidence type="ECO:0000256" key="4">
    <source>
        <dbReference type="ARBA" id="ARBA00022737"/>
    </source>
</evidence>
<dbReference type="GO" id="GO:0042910">
    <property type="term" value="F:xenobiotic transmembrane transporter activity"/>
    <property type="evidence" value="ECO:0007669"/>
    <property type="project" value="InterPro"/>
</dbReference>
<dbReference type="GO" id="GO:0015297">
    <property type="term" value="F:antiporter activity"/>
    <property type="evidence" value="ECO:0007669"/>
    <property type="project" value="InterPro"/>
</dbReference>
<proteinExistence type="inferred from homology"/>
<evidence type="ECO:0000256" key="8">
    <source>
        <dbReference type="PROSITE-ProRule" id="PRU00708"/>
    </source>
</evidence>
<dbReference type="FunFam" id="1.25.40.10:FF:000158">
    <property type="entry name" value="pentatricopeptide repeat-containing protein At2g33680"/>
    <property type="match status" value="1"/>
</dbReference>
<name>A0A0D9VN54_9ORYZ</name>
<dbReference type="Pfam" id="PF13041">
    <property type="entry name" value="PPR_2"/>
    <property type="match status" value="1"/>
</dbReference>
<feature type="transmembrane region" description="Helical" evidence="9">
    <location>
        <begin position="1093"/>
        <end position="1112"/>
    </location>
</feature>
<evidence type="ECO:0000256" key="7">
    <source>
        <dbReference type="ARBA" id="ARBA00023136"/>
    </source>
</evidence>
<protein>
    <recommendedName>
        <fullName evidence="9">Protein DETOXIFICATION</fullName>
    </recommendedName>
    <alternativeName>
        <fullName evidence="9">Multidrug and toxic compound extrusion protein</fullName>
    </alternativeName>
</protein>
<dbReference type="eggNOG" id="KOG1347">
    <property type="taxonomic scope" value="Eukaryota"/>
</dbReference>
<feature type="transmembrane region" description="Helical" evidence="9">
    <location>
        <begin position="846"/>
        <end position="869"/>
    </location>
</feature>
<dbReference type="InterPro" id="IPR002885">
    <property type="entry name" value="PPR_rpt"/>
</dbReference>
<reference evidence="10 11" key="1">
    <citation type="submission" date="2012-08" db="EMBL/GenBank/DDBJ databases">
        <title>Oryza genome evolution.</title>
        <authorList>
            <person name="Wing R.A."/>
        </authorList>
    </citation>
    <scope>NUCLEOTIDE SEQUENCE</scope>
</reference>
<evidence type="ECO:0000256" key="5">
    <source>
        <dbReference type="ARBA" id="ARBA00022946"/>
    </source>
</evidence>
<reference evidence="11" key="2">
    <citation type="submission" date="2013-12" db="EMBL/GenBank/DDBJ databases">
        <authorList>
            <person name="Yu Y."/>
            <person name="Lee S."/>
            <person name="de Baynast K."/>
            <person name="Wissotski M."/>
            <person name="Liu L."/>
            <person name="Talag J."/>
            <person name="Goicoechea J."/>
            <person name="Angelova A."/>
            <person name="Jetty R."/>
            <person name="Kudrna D."/>
            <person name="Golser W."/>
            <person name="Rivera L."/>
            <person name="Zhang J."/>
            <person name="Wing R."/>
        </authorList>
    </citation>
    <scope>NUCLEOTIDE SEQUENCE</scope>
</reference>
<keyword evidence="6 9" id="KW-1133">Transmembrane helix</keyword>
<feature type="repeat" description="PPR" evidence="8">
    <location>
        <begin position="363"/>
        <end position="393"/>
    </location>
</feature>
<dbReference type="PANTHER" id="PTHR42893:SF18">
    <property type="entry name" value="PROTEIN DETOXIFICATION"/>
    <property type="match status" value="1"/>
</dbReference>
<dbReference type="InterPro" id="IPR011990">
    <property type="entry name" value="TPR-like_helical_dom_sf"/>
</dbReference>
<dbReference type="Pfam" id="PF01554">
    <property type="entry name" value="MatE"/>
    <property type="match status" value="2"/>
</dbReference>
<dbReference type="GO" id="GO:0099402">
    <property type="term" value="P:plant organ development"/>
    <property type="evidence" value="ECO:0007669"/>
    <property type="project" value="UniProtKB-ARBA"/>
</dbReference>
<feature type="transmembrane region" description="Helical" evidence="9">
    <location>
        <begin position="1162"/>
        <end position="1182"/>
    </location>
</feature>
<sequence>MAAAGVVVEAAVRRYAAGKPVELLPALLSLLSRQQQPSSSALAAQLHADVAKRPPSAAASNSLLCYYLRSSRPDLALAHLRCRSTSPRDSLTYNILLNHLPAAAASSTIFRLFQLAMRDASFRPNVAALLTLLRASSSDHVEMMHAYLLKTAACIHTPVANSLISVYSTLGNFDSAGTVFDEMPARDVASWTSMIGACLEAGYAADALHLFGEMVSDGELQVDGVVAVVVLRACAMLEDARVGASVHAVVVCLGLQGDIFVDNSLVDMYAKCVDLRSAKKVFGLIAVKNVVSWNTMLSGLVHAGSCCPEEALHLLASWSLEIGVVGDETTLVVLLQLCKKLGGQAMWCRSVHGAAIRRRLLLSMPLLNALLDAYGKCGRVEDVLALFQGMRERNVITWSTVIGACSHNGQAHAAVACFAAMLETGERPNSVTVLSLVEACALCAEVRASRRAHGVAVRSGLASDELAVGNALVHMYGKCGDLGASARVFDTMPAKDVLTWNSMIGALGMNGRARDALALLRRMELELEGGVRPNGVTMLAALSACAHGGLVEEGIALLQGMERPRVEHLSCVVDMLARAGDLDGAAEIARRSSSPAAWSALLSACRRRGDGGGPRAGAGAGQLGGVSAVHGIGFRPGVGGVRCGRLRGWSWRAPTAWCTPAPKDGLSAMMHRHAARPLRGPTFASSSSALLRTLSSPSTNTNLPKLLTNRRRIIPVTTNAPHALANDDAHNASHAISFADATPTQPPIDLHPGGVRNELILLALPAVLGQAIDPLAQLMETAYIGRLGALELASAGIGVSVFNIVSKIFNIPLLSIATSFVAEDISKNAGKHSSSGKLELSSVSSALILAAGIGTIEALALFLGSGLFLKLMGVSPASPMHKPAQLFLSLRALGAPANVLMLAVQGIFRGFKDTKTPVFYIGLGNLSAVVLLPLLICVFRLGITGAAISTVASQWHAFRKNPLDFINYDNRDINGCSTRPNSYGSSSNLLTSMACDALAVSAQAMIASSYAILDNKRVQKIAMFALQIGVVCGLALAAGLYTSFSNIARLFTSDPEVLMVVKSCSLFVCASQPINALAFIFDGLHYGVSDFDYVAQATIVVGIMSSLVLLYAPSVFGLAGVWAGLTTLMALRMAAGILRLLWKSGPWSFLHEEPRTKVCYSFYSMVLQFINCLVLCSIFFRLK</sequence>
<keyword evidence="5" id="KW-0809">Transit peptide</keyword>
<keyword evidence="7 9" id="KW-0472">Membrane</keyword>
<dbReference type="GO" id="GO:0016020">
    <property type="term" value="C:membrane"/>
    <property type="evidence" value="ECO:0007669"/>
    <property type="project" value="UniProtKB-SubCell"/>
</dbReference>
<dbReference type="Proteomes" id="UP000032180">
    <property type="component" value="Chromosome 2"/>
</dbReference>
<feature type="transmembrane region" description="Helical" evidence="9">
    <location>
        <begin position="890"/>
        <end position="911"/>
    </location>
</feature>
<dbReference type="InterPro" id="IPR044644">
    <property type="entry name" value="DinF-like"/>
</dbReference>
<dbReference type="NCBIfam" id="TIGR00756">
    <property type="entry name" value="PPR"/>
    <property type="match status" value="4"/>
</dbReference>
<dbReference type="AlphaFoldDB" id="A0A0D9VN54"/>
<feature type="transmembrane region" description="Helical" evidence="9">
    <location>
        <begin position="1024"/>
        <end position="1044"/>
    </location>
</feature>
<evidence type="ECO:0000313" key="10">
    <source>
        <dbReference type="EnsemblPlants" id="LPERR02G31920.6"/>
    </source>
</evidence>
<accession>A0A0D9VN54</accession>
<evidence type="ECO:0000256" key="9">
    <source>
        <dbReference type="RuleBase" id="RU004914"/>
    </source>
</evidence>
<dbReference type="Gene3D" id="1.25.40.10">
    <property type="entry name" value="Tetratricopeptide repeat domain"/>
    <property type="match status" value="5"/>
</dbReference>
<evidence type="ECO:0000256" key="1">
    <source>
        <dbReference type="ARBA" id="ARBA00004141"/>
    </source>
</evidence>
<feature type="repeat" description="PPR" evidence="8">
    <location>
        <begin position="187"/>
        <end position="221"/>
    </location>
</feature>
<feature type="repeat" description="PPR" evidence="8">
    <location>
        <begin position="496"/>
        <end position="526"/>
    </location>
</feature>
<dbReference type="STRING" id="77586.A0A0D9VN54"/>
<reference evidence="10" key="3">
    <citation type="submission" date="2015-04" db="UniProtKB">
        <authorList>
            <consortium name="EnsemblPlants"/>
        </authorList>
    </citation>
    <scope>IDENTIFICATION</scope>
</reference>
<evidence type="ECO:0000256" key="3">
    <source>
        <dbReference type="ARBA" id="ARBA00022692"/>
    </source>
</evidence>
<feature type="repeat" description="PPR" evidence="8">
    <location>
        <begin position="394"/>
        <end position="428"/>
    </location>
</feature>
<comment type="similarity">
    <text evidence="2 9">Belongs to the multi antimicrobial extrusion (MATE) (TC 2.A.66.1) family.</text>
</comment>